<evidence type="ECO:0000313" key="5">
    <source>
        <dbReference type="Proteomes" id="UP000471026"/>
    </source>
</evidence>
<evidence type="ECO:0000259" key="2">
    <source>
        <dbReference type="Pfam" id="PF13280"/>
    </source>
</evidence>
<dbReference type="PANTHER" id="PTHR34580:SF1">
    <property type="entry name" value="PROTEIN PAFC"/>
    <property type="match status" value="1"/>
</dbReference>
<feature type="compositionally biased region" description="Low complexity" evidence="1">
    <location>
        <begin position="690"/>
        <end position="702"/>
    </location>
</feature>
<evidence type="ECO:0000259" key="3">
    <source>
        <dbReference type="Pfam" id="PF19187"/>
    </source>
</evidence>
<dbReference type="InterPro" id="IPR026881">
    <property type="entry name" value="WYL_dom"/>
</dbReference>
<feature type="region of interest" description="Disordered" evidence="1">
    <location>
        <begin position="307"/>
        <end position="363"/>
    </location>
</feature>
<dbReference type="PROSITE" id="PS52050">
    <property type="entry name" value="WYL"/>
    <property type="match status" value="2"/>
</dbReference>
<proteinExistence type="predicted"/>
<reference evidence="4 5" key="1">
    <citation type="submission" date="2019-11" db="EMBL/GenBank/DDBJ databases">
        <title>Draft genome sequence of Kocuria indica DP-K7, a methyl red degrading Actinobacterium.</title>
        <authorList>
            <person name="Kumaran S."/>
            <person name="Tischler D."/>
            <person name="Ngo A.C.R."/>
            <person name="Schultes F."/>
        </authorList>
    </citation>
    <scope>NUCLEOTIDE SEQUENCE [LARGE SCALE GENOMIC DNA]</scope>
    <source>
        <strain evidence="4 5">DP-K7</strain>
    </source>
</reference>
<dbReference type="EMBL" id="WMHZ01000001">
    <property type="protein sequence ID" value="NDO76829.1"/>
    <property type="molecule type" value="Genomic_DNA"/>
</dbReference>
<organism evidence="4 5">
    <name type="scientific">Kocuria marina subsp. indica</name>
    <dbReference type="NCBI Taxonomy" id="1049583"/>
    <lineage>
        <taxon>Bacteria</taxon>
        <taxon>Bacillati</taxon>
        <taxon>Actinomycetota</taxon>
        <taxon>Actinomycetes</taxon>
        <taxon>Micrococcales</taxon>
        <taxon>Micrococcaceae</taxon>
        <taxon>Kocuria</taxon>
    </lineage>
</organism>
<accession>A0A6N9QUP6</accession>
<dbReference type="PANTHER" id="PTHR34580">
    <property type="match status" value="1"/>
</dbReference>
<dbReference type="Pfam" id="PF19187">
    <property type="entry name" value="HTH_PafC"/>
    <property type="match status" value="1"/>
</dbReference>
<feature type="region of interest" description="Disordered" evidence="1">
    <location>
        <begin position="667"/>
        <end position="703"/>
    </location>
</feature>
<name>A0A6N9QUP6_9MICC</name>
<protein>
    <submittedName>
        <fullName evidence="4">WYL domain-containing protein</fullName>
    </submittedName>
</protein>
<dbReference type="RefSeq" id="WP_162228378.1">
    <property type="nucleotide sequence ID" value="NZ_WMHZ01000001.1"/>
</dbReference>
<feature type="domain" description="WYL" evidence="2">
    <location>
        <begin position="161"/>
        <end position="223"/>
    </location>
</feature>
<dbReference type="Pfam" id="PF13280">
    <property type="entry name" value="WYL"/>
    <property type="match status" value="2"/>
</dbReference>
<feature type="compositionally biased region" description="Low complexity" evidence="1">
    <location>
        <begin position="338"/>
        <end position="356"/>
    </location>
</feature>
<evidence type="ECO:0000313" key="4">
    <source>
        <dbReference type="EMBL" id="NDO76829.1"/>
    </source>
</evidence>
<dbReference type="InterPro" id="IPR051534">
    <property type="entry name" value="CBASS_pafABC_assoc_protein"/>
</dbReference>
<gene>
    <name evidence="4" type="ORF">GKZ75_00900</name>
</gene>
<comment type="caution">
    <text evidence="4">The sequence shown here is derived from an EMBL/GenBank/DDBJ whole genome shotgun (WGS) entry which is preliminary data.</text>
</comment>
<feature type="domain" description="WYL" evidence="2">
    <location>
        <begin position="548"/>
        <end position="612"/>
    </location>
</feature>
<dbReference type="Proteomes" id="UP000471026">
    <property type="component" value="Unassembled WGS sequence"/>
</dbReference>
<feature type="domain" description="PafC HTH" evidence="3">
    <location>
        <begin position="408"/>
        <end position="520"/>
    </location>
</feature>
<sequence length="760" mass="83014">MPPHVEDTARRSTTASAERLLNLLIALLDRESGYTREQLRAIVPGYDRAGNQDAFERMFERDKAHLRSLGYPVEEIPDDDPWASDAQPTPRYRVPRGSYRLPQVRFSAEESAVLAVAADAWNDAAQDRLARRALDKLEPALSTEAAPGKDLQPTVAVADPAFEPLLSAVLAHRTVRFDYVDRTGAFTQRTVQPWGVGSRYGAWYLAGWDTDRNAERTFRLSRIISEVAVTRETFDPPRDFSMGGRLAGMVRQRPHLRVIVFVREGAGQLLRRIAAPAPSPAWRAPEGFDAVALAVHDTESAAEHVCAAGPDARVPREPVPGIRDDAAPGELAPTAEGAPATDTASSAESASTSEDTPTAEDIATQNAVADAVARRLRDARAFQARMPGVDVRWGKQRRHGAAKASTEQHLARLLHIVRHVYAHQGAELEETARHFGITDAELVNDLQTLFVCGRPGHMPDQLIDASWDDGHIYLGNAQELSEPVRLTVPEASALLMGLQTLQAVPGGDSRVVRSAMQKVATAADALPLADALAAPDADAAAEPRDSELVTRLRDAIKNGRRVRLQYLVASRDEVTERHVDPVRMIFSDGQQYVRGWCLQANAPRTFRTDRIVGCEDAGEAEVHPRMESEVRSSIQPAKRRPVQAVVVTDRRGRWIVEHYHAKRFVEVSVPPAPGETEDSDAAPRDANSQPIPGSRARAARGPRPLPEYVAAEVDFPTLDALSSLVTRHAGHVGVVSPPEAVAAVEQWLNSSCPEPTPGRP</sequence>
<dbReference type="InterPro" id="IPR043839">
    <property type="entry name" value="PafC_HTH"/>
</dbReference>
<dbReference type="AlphaFoldDB" id="A0A6N9QUP6"/>
<evidence type="ECO:0000256" key="1">
    <source>
        <dbReference type="SAM" id="MobiDB-lite"/>
    </source>
</evidence>